<dbReference type="Gene3D" id="3.40.50.2300">
    <property type="match status" value="2"/>
</dbReference>
<dbReference type="InterPro" id="IPR036890">
    <property type="entry name" value="HATPase_C_sf"/>
</dbReference>
<keyword evidence="5" id="KW-0175">Coiled coil</keyword>
<feature type="modified residue" description="4-aspartylphosphate" evidence="4">
    <location>
        <position position="83"/>
    </location>
</feature>
<dbReference type="PRINTS" id="PR00344">
    <property type="entry name" value="BCTRLSENSOR"/>
</dbReference>
<dbReference type="CDD" id="cd00082">
    <property type="entry name" value="HisKA"/>
    <property type="match status" value="1"/>
</dbReference>
<dbReference type="Gene3D" id="3.30.565.10">
    <property type="entry name" value="Histidine kinase-like ATPase, C-terminal domain"/>
    <property type="match status" value="1"/>
</dbReference>
<dbReference type="SUPFAM" id="SSF55874">
    <property type="entry name" value="ATPase domain of HSP90 chaperone/DNA topoisomerase II/histidine kinase"/>
    <property type="match status" value="1"/>
</dbReference>
<dbReference type="InterPro" id="IPR001789">
    <property type="entry name" value="Sig_transdc_resp-reg_receiver"/>
</dbReference>
<dbReference type="InterPro" id="IPR003661">
    <property type="entry name" value="HisK_dim/P_dom"/>
</dbReference>
<dbReference type="SMART" id="SM00388">
    <property type="entry name" value="HisKA"/>
    <property type="match status" value="1"/>
</dbReference>
<dbReference type="InterPro" id="IPR003594">
    <property type="entry name" value="HATPase_dom"/>
</dbReference>
<keyword evidence="8" id="KW-0808">Transferase</keyword>
<dbReference type="EMBL" id="FWEV01000024">
    <property type="protein sequence ID" value="SLM27896.1"/>
    <property type="molecule type" value="Genomic_DNA"/>
</dbReference>
<sequence>MQNHSDSNTIIFAEENSSLHKETNPAWKILIVDDEQDVHYITEKALENFTYEKRPIFFYHSYSAAEAGELLQKHSDIALILLDVTLETDDAGLKLIHQIRKKLNNSITQIVIRTGQPGQAPEQKVIEDYDINDYRLKTELTSQKLYTVVTASLRSYSLKFTLQKELEQRRKAEKEKEKLLFSLKEAQRLEALGTLAGGIAHDFNNILGSILGYAQLLQMDISENEKGMRYTQQIINGCNRAKNLTLQILEFSRQKESDNASKIPILASAMVKEKVKLLQASIPSSMKIRTQIQKDTGYILASPTQIHQVIMNLSTNALQAMKEENQGTLTIGMENITLTPLNAEEFVELDLPHGEYVTIFVEDDGKGMMPGTKDKVFDPYFTTKTGGDGTGLGLSVVHGIIKRCKGGIKVDSTPDKGTRITLYFPKHIRENKQKTSDTLLIQQGEGKVLFVDDEQMLVDLGKMMLEKLGYQAVALKSPQNALEIIKKNPKGFDIVITDLTMPDIQGTQLAEKIKSISPTLPVVLITGFSDITTAEKVNSEFIDAVLSKPLSINALALILQKFIRGNKKTV</sequence>
<keyword evidence="3 4" id="KW-0597">Phosphoprotein</keyword>
<evidence type="ECO:0000313" key="8">
    <source>
        <dbReference type="EMBL" id="SLM27896.1"/>
    </source>
</evidence>
<dbReference type="SUPFAM" id="SSF47384">
    <property type="entry name" value="Homodimeric domain of signal transducing histidine kinase"/>
    <property type="match status" value="1"/>
</dbReference>
<dbReference type="InterPro" id="IPR011006">
    <property type="entry name" value="CheY-like_superfamily"/>
</dbReference>
<feature type="domain" description="Histidine kinase" evidence="6">
    <location>
        <begin position="198"/>
        <end position="428"/>
    </location>
</feature>
<evidence type="ECO:0000313" key="9">
    <source>
        <dbReference type="Proteomes" id="UP000191931"/>
    </source>
</evidence>
<gene>
    <name evidence="8" type="ORF">MTBBW1_120017</name>
</gene>
<feature type="modified residue" description="4-aspartylphosphate" evidence="4">
    <location>
        <position position="498"/>
    </location>
</feature>
<dbReference type="SMART" id="SM00387">
    <property type="entry name" value="HATPase_c"/>
    <property type="match status" value="1"/>
</dbReference>
<evidence type="ECO:0000256" key="2">
    <source>
        <dbReference type="ARBA" id="ARBA00012438"/>
    </source>
</evidence>
<dbReference type="PANTHER" id="PTHR43065">
    <property type="entry name" value="SENSOR HISTIDINE KINASE"/>
    <property type="match status" value="1"/>
</dbReference>
<accession>A0A1W1H635</accession>
<dbReference type="Pfam" id="PF00512">
    <property type="entry name" value="HisKA"/>
    <property type="match status" value="1"/>
</dbReference>
<organism evidence="8 9">
    <name type="scientific">Desulfamplus magnetovallimortis</name>
    <dbReference type="NCBI Taxonomy" id="1246637"/>
    <lineage>
        <taxon>Bacteria</taxon>
        <taxon>Pseudomonadati</taxon>
        <taxon>Thermodesulfobacteriota</taxon>
        <taxon>Desulfobacteria</taxon>
        <taxon>Desulfobacterales</taxon>
        <taxon>Desulfobacteraceae</taxon>
        <taxon>Desulfamplus</taxon>
    </lineage>
</organism>
<dbReference type="PANTHER" id="PTHR43065:SF42">
    <property type="entry name" value="TWO-COMPONENT SENSOR PPRA"/>
    <property type="match status" value="1"/>
</dbReference>
<proteinExistence type="predicted"/>
<dbReference type="SUPFAM" id="SSF52172">
    <property type="entry name" value="CheY-like"/>
    <property type="match status" value="2"/>
</dbReference>
<dbReference type="Proteomes" id="UP000191931">
    <property type="component" value="Unassembled WGS sequence"/>
</dbReference>
<dbReference type="Pfam" id="PF02518">
    <property type="entry name" value="HATPase_c"/>
    <property type="match status" value="1"/>
</dbReference>
<reference evidence="8 9" key="1">
    <citation type="submission" date="2017-03" db="EMBL/GenBank/DDBJ databases">
        <authorList>
            <person name="Afonso C.L."/>
            <person name="Miller P.J."/>
            <person name="Scott M.A."/>
            <person name="Spackman E."/>
            <person name="Goraichik I."/>
            <person name="Dimitrov K.M."/>
            <person name="Suarez D.L."/>
            <person name="Swayne D.E."/>
        </authorList>
    </citation>
    <scope>NUCLEOTIDE SEQUENCE [LARGE SCALE GENOMIC DNA]</scope>
    <source>
        <strain evidence="8">PRJEB14757</strain>
    </source>
</reference>
<evidence type="ECO:0000256" key="4">
    <source>
        <dbReference type="PROSITE-ProRule" id="PRU00169"/>
    </source>
</evidence>
<evidence type="ECO:0000256" key="5">
    <source>
        <dbReference type="SAM" id="Coils"/>
    </source>
</evidence>
<keyword evidence="9" id="KW-1185">Reference proteome</keyword>
<dbReference type="InterPro" id="IPR036097">
    <property type="entry name" value="HisK_dim/P_sf"/>
</dbReference>
<evidence type="ECO:0000259" key="7">
    <source>
        <dbReference type="PROSITE" id="PS50110"/>
    </source>
</evidence>
<dbReference type="SMART" id="SM00448">
    <property type="entry name" value="REC"/>
    <property type="match status" value="2"/>
</dbReference>
<evidence type="ECO:0000259" key="6">
    <source>
        <dbReference type="PROSITE" id="PS50109"/>
    </source>
</evidence>
<protein>
    <recommendedName>
        <fullName evidence="2">histidine kinase</fullName>
        <ecNumber evidence="2">2.7.13.3</ecNumber>
    </recommendedName>
</protein>
<evidence type="ECO:0000256" key="3">
    <source>
        <dbReference type="ARBA" id="ARBA00022553"/>
    </source>
</evidence>
<evidence type="ECO:0000256" key="1">
    <source>
        <dbReference type="ARBA" id="ARBA00000085"/>
    </source>
</evidence>
<dbReference type="PROSITE" id="PS50109">
    <property type="entry name" value="HIS_KIN"/>
    <property type="match status" value="1"/>
</dbReference>
<dbReference type="GO" id="GO:0000155">
    <property type="term" value="F:phosphorelay sensor kinase activity"/>
    <property type="evidence" value="ECO:0007669"/>
    <property type="project" value="InterPro"/>
</dbReference>
<dbReference type="AlphaFoldDB" id="A0A1W1H635"/>
<dbReference type="InterPro" id="IPR005467">
    <property type="entry name" value="His_kinase_dom"/>
</dbReference>
<dbReference type="EC" id="2.7.13.3" evidence="2"/>
<name>A0A1W1H635_9BACT</name>
<feature type="domain" description="Response regulatory" evidence="7">
    <location>
        <begin position="28"/>
        <end position="152"/>
    </location>
</feature>
<dbReference type="Gene3D" id="1.10.287.130">
    <property type="match status" value="1"/>
</dbReference>
<keyword evidence="8" id="KW-0418">Kinase</keyword>
<dbReference type="CDD" id="cd00156">
    <property type="entry name" value="REC"/>
    <property type="match status" value="2"/>
</dbReference>
<feature type="domain" description="Response regulatory" evidence="7">
    <location>
        <begin position="447"/>
        <end position="563"/>
    </location>
</feature>
<comment type="catalytic activity">
    <reaction evidence="1">
        <text>ATP + protein L-histidine = ADP + protein N-phospho-L-histidine.</text>
        <dbReference type="EC" id="2.7.13.3"/>
    </reaction>
</comment>
<dbReference type="Pfam" id="PF00072">
    <property type="entry name" value="Response_reg"/>
    <property type="match status" value="1"/>
</dbReference>
<dbReference type="OrthoDB" id="9761600at2"/>
<dbReference type="PROSITE" id="PS50110">
    <property type="entry name" value="RESPONSE_REGULATORY"/>
    <property type="match status" value="2"/>
</dbReference>
<dbReference type="STRING" id="1246637.MTBBW1_120017"/>
<feature type="coiled-coil region" evidence="5">
    <location>
        <begin position="162"/>
        <end position="189"/>
    </location>
</feature>
<dbReference type="InterPro" id="IPR004358">
    <property type="entry name" value="Sig_transdc_His_kin-like_C"/>
</dbReference>
<dbReference type="RefSeq" id="WP_080798825.1">
    <property type="nucleotide sequence ID" value="NZ_LT828540.1"/>
</dbReference>